<name>F9D4E3_PREDD</name>
<keyword evidence="1" id="KW-0472">Membrane</keyword>
<comment type="caution">
    <text evidence="2">The sequence shown here is derived from an EMBL/GenBank/DDBJ whole genome shotgun (WGS) entry which is preliminary data.</text>
</comment>
<protein>
    <submittedName>
        <fullName evidence="2">Uncharacterized protein</fullName>
    </submittedName>
</protein>
<feature type="transmembrane region" description="Helical" evidence="1">
    <location>
        <begin position="6"/>
        <end position="28"/>
    </location>
</feature>
<dbReference type="Proteomes" id="UP000007820">
    <property type="component" value="Unassembled WGS sequence"/>
</dbReference>
<keyword evidence="1" id="KW-0812">Transmembrane</keyword>
<keyword evidence="1" id="KW-1133">Transmembrane helix</keyword>
<reference evidence="2 3" key="1">
    <citation type="submission" date="2011-04" db="EMBL/GenBank/DDBJ databases">
        <authorList>
            <person name="Muzny D."/>
            <person name="Qin X."/>
            <person name="Deng J."/>
            <person name="Jiang H."/>
            <person name="Liu Y."/>
            <person name="Qu J."/>
            <person name="Song X.-Z."/>
            <person name="Zhang L."/>
            <person name="Thornton R."/>
            <person name="Coyle M."/>
            <person name="Francisco L."/>
            <person name="Jackson L."/>
            <person name="Javaid M."/>
            <person name="Korchina V."/>
            <person name="Kovar C."/>
            <person name="Mata R."/>
            <person name="Mathew T."/>
            <person name="Ngo R."/>
            <person name="Nguyen L."/>
            <person name="Nguyen N."/>
            <person name="Okwuonu G."/>
            <person name="Ongeri F."/>
            <person name="Pham C."/>
            <person name="Simmons D."/>
            <person name="Wilczek-Boney K."/>
            <person name="Hale W."/>
            <person name="Jakkamsetti A."/>
            <person name="Pham P."/>
            <person name="Ruth R."/>
            <person name="San Lucas F."/>
            <person name="Warren J."/>
            <person name="Zhang J."/>
            <person name="Zhao Z."/>
            <person name="Zhou C."/>
            <person name="Zhu D."/>
            <person name="Lee S."/>
            <person name="Bess C."/>
            <person name="Blankenburg K."/>
            <person name="Forbes L."/>
            <person name="Fu Q."/>
            <person name="Gubbala S."/>
            <person name="Hirani K."/>
            <person name="Jayaseelan J.C."/>
            <person name="Lara F."/>
            <person name="Munidasa M."/>
            <person name="Palculict T."/>
            <person name="Patil S."/>
            <person name="Pu L.-L."/>
            <person name="Saada N."/>
            <person name="Tang L."/>
            <person name="Weissenberger G."/>
            <person name="Zhu Y."/>
            <person name="Hemphill L."/>
            <person name="Shang Y."/>
            <person name="Youmans B."/>
            <person name="Ayvaz T."/>
            <person name="Ross M."/>
            <person name="Santibanez J."/>
            <person name="Aqrawi P."/>
            <person name="Gross S."/>
            <person name="Joshi V."/>
            <person name="Fowler G."/>
            <person name="Nazareth L."/>
            <person name="Reid J."/>
            <person name="Worley K."/>
            <person name="Petrosino J."/>
            <person name="Highlander S."/>
            <person name="Gibbs R."/>
        </authorList>
    </citation>
    <scope>NUCLEOTIDE SEQUENCE [LARGE SCALE GENOMIC DNA]</scope>
    <source>
        <strain evidence="2 3">DSM 3688</strain>
    </source>
</reference>
<proteinExistence type="predicted"/>
<sequence length="51" mass="6055">MLVFVLLSWLYGLVVLVVLFVANIVFFFKIRINILKKLLFPQQKIGFRDKL</sequence>
<gene>
    <name evidence="2" type="ORF">HMPREF9136_1721</name>
</gene>
<accession>F9D4E3</accession>
<dbReference type="AlphaFoldDB" id="F9D4E3"/>
<evidence type="ECO:0000256" key="1">
    <source>
        <dbReference type="SAM" id="Phobius"/>
    </source>
</evidence>
<organism evidence="2 3">
    <name type="scientific">Prevotella dentalis (strain ATCC 49559 / DSM 3688 / JCM 13448 / NCTC 12043 / ES 2772)</name>
    <name type="common">Mitsuokella dentalis</name>
    <dbReference type="NCBI Taxonomy" id="908937"/>
    <lineage>
        <taxon>Bacteria</taxon>
        <taxon>Pseudomonadati</taxon>
        <taxon>Bacteroidota</taxon>
        <taxon>Bacteroidia</taxon>
        <taxon>Bacteroidales</taxon>
        <taxon>Prevotellaceae</taxon>
        <taxon>Prevotella</taxon>
    </lineage>
</organism>
<dbReference type="EMBL" id="AFPW01000023">
    <property type="protein sequence ID" value="EGQ14186.1"/>
    <property type="molecule type" value="Genomic_DNA"/>
</dbReference>
<evidence type="ECO:0000313" key="3">
    <source>
        <dbReference type="Proteomes" id="UP000007820"/>
    </source>
</evidence>
<evidence type="ECO:0000313" key="2">
    <source>
        <dbReference type="EMBL" id="EGQ14186.1"/>
    </source>
</evidence>